<proteinExistence type="inferred from homology"/>
<dbReference type="OrthoDB" id="177518at2"/>
<sequence>MSGQQRPKTALSSRTVHHTPWMRVREDRIVEPDGHVSLFGVVERAPFVVVLCAVRADSIILLRQFRYAAGRWLWELPQGGVEDGEDLARAAARELREETGWRADRVTVLLNGLYEAGDWATQTFGVALVDPGGRETLGPCPGEYVSDVRAVPARELNRMILAGEIVDPPTICALHVWEHYRIQSKAEVKLQGSGLPGC</sequence>
<dbReference type="PANTHER" id="PTHR11839:SF18">
    <property type="entry name" value="NUDIX HYDROLASE DOMAIN-CONTAINING PROTEIN"/>
    <property type="match status" value="1"/>
</dbReference>
<evidence type="ECO:0000259" key="5">
    <source>
        <dbReference type="PROSITE" id="PS51462"/>
    </source>
</evidence>
<evidence type="ECO:0000256" key="1">
    <source>
        <dbReference type="ARBA" id="ARBA00001946"/>
    </source>
</evidence>
<dbReference type="Pfam" id="PF00293">
    <property type="entry name" value="NUDIX"/>
    <property type="match status" value="1"/>
</dbReference>
<comment type="caution">
    <text evidence="6">The sequence shown here is derived from an EMBL/GenBank/DDBJ whole genome shotgun (WGS) entry which is preliminary data.</text>
</comment>
<comment type="cofactor">
    <cofactor evidence="1">
        <name>Mg(2+)</name>
        <dbReference type="ChEBI" id="CHEBI:18420"/>
    </cofactor>
</comment>
<dbReference type="InterPro" id="IPR015797">
    <property type="entry name" value="NUDIX_hydrolase-like_dom_sf"/>
</dbReference>
<reference evidence="6 7" key="1">
    <citation type="submission" date="2019-03" db="EMBL/GenBank/DDBJ databases">
        <title>Draft genome sequences of novel Actinobacteria.</title>
        <authorList>
            <person name="Sahin N."/>
            <person name="Ay H."/>
            <person name="Saygin H."/>
        </authorList>
    </citation>
    <scope>NUCLEOTIDE SEQUENCE [LARGE SCALE GENOMIC DNA]</scope>
    <source>
        <strain evidence="6 7">H3C3</strain>
    </source>
</reference>
<dbReference type="PRINTS" id="PR00502">
    <property type="entry name" value="NUDIXFAMILY"/>
</dbReference>
<keyword evidence="7" id="KW-1185">Reference proteome</keyword>
<dbReference type="GO" id="GO:0016462">
    <property type="term" value="F:pyrophosphatase activity"/>
    <property type="evidence" value="ECO:0007669"/>
    <property type="project" value="UniProtKB-ARBA"/>
</dbReference>
<dbReference type="RefSeq" id="WP_131889010.1">
    <property type="nucleotide sequence ID" value="NZ_SMKU01000004.1"/>
</dbReference>
<evidence type="ECO:0000313" key="7">
    <source>
        <dbReference type="Proteomes" id="UP000294513"/>
    </source>
</evidence>
<dbReference type="InterPro" id="IPR000086">
    <property type="entry name" value="NUDIX_hydrolase_dom"/>
</dbReference>
<evidence type="ECO:0000256" key="3">
    <source>
        <dbReference type="ARBA" id="ARBA00022801"/>
    </source>
</evidence>
<dbReference type="InterPro" id="IPR020084">
    <property type="entry name" value="NUDIX_hydrolase_CS"/>
</dbReference>
<evidence type="ECO:0000256" key="2">
    <source>
        <dbReference type="ARBA" id="ARBA00005582"/>
    </source>
</evidence>
<dbReference type="PROSITE" id="PS00893">
    <property type="entry name" value="NUDIX_BOX"/>
    <property type="match status" value="1"/>
</dbReference>
<organism evidence="6 7">
    <name type="scientific">Actinomadura rubrisoli</name>
    <dbReference type="NCBI Taxonomy" id="2530368"/>
    <lineage>
        <taxon>Bacteria</taxon>
        <taxon>Bacillati</taxon>
        <taxon>Actinomycetota</taxon>
        <taxon>Actinomycetes</taxon>
        <taxon>Streptosporangiales</taxon>
        <taxon>Thermomonosporaceae</taxon>
        <taxon>Actinomadura</taxon>
    </lineage>
</organism>
<dbReference type="Gene3D" id="3.90.79.10">
    <property type="entry name" value="Nucleoside Triphosphate Pyrophosphohydrolase"/>
    <property type="match status" value="1"/>
</dbReference>
<dbReference type="PANTHER" id="PTHR11839">
    <property type="entry name" value="UDP/ADP-SUGAR PYROPHOSPHATASE"/>
    <property type="match status" value="1"/>
</dbReference>
<dbReference type="EMBL" id="SMKU01000004">
    <property type="protein sequence ID" value="TDD96792.1"/>
    <property type="molecule type" value="Genomic_DNA"/>
</dbReference>
<feature type="domain" description="Nudix hydrolase" evidence="5">
    <location>
        <begin position="42"/>
        <end position="173"/>
    </location>
</feature>
<keyword evidence="3 4" id="KW-0378">Hydrolase</keyword>
<name>A0A4R5CHL9_9ACTN</name>
<dbReference type="PROSITE" id="PS51462">
    <property type="entry name" value="NUDIX"/>
    <property type="match status" value="1"/>
</dbReference>
<comment type="similarity">
    <text evidence="2 4">Belongs to the Nudix hydrolase family.</text>
</comment>
<dbReference type="GO" id="GO:0006753">
    <property type="term" value="P:nucleoside phosphate metabolic process"/>
    <property type="evidence" value="ECO:0007669"/>
    <property type="project" value="TreeGrafter"/>
</dbReference>
<dbReference type="InterPro" id="IPR020476">
    <property type="entry name" value="Nudix_hydrolase"/>
</dbReference>
<gene>
    <name evidence="6" type="ORF">E1298_02075</name>
</gene>
<dbReference type="Proteomes" id="UP000294513">
    <property type="component" value="Unassembled WGS sequence"/>
</dbReference>
<protein>
    <submittedName>
        <fullName evidence="6">NUDIX hydrolase</fullName>
    </submittedName>
</protein>
<dbReference type="AlphaFoldDB" id="A0A4R5CHL9"/>
<evidence type="ECO:0000313" key="6">
    <source>
        <dbReference type="EMBL" id="TDD96792.1"/>
    </source>
</evidence>
<dbReference type="SUPFAM" id="SSF55811">
    <property type="entry name" value="Nudix"/>
    <property type="match status" value="1"/>
</dbReference>
<evidence type="ECO:0000256" key="4">
    <source>
        <dbReference type="RuleBase" id="RU003476"/>
    </source>
</evidence>
<accession>A0A4R5CHL9</accession>
<dbReference type="GO" id="GO:0019693">
    <property type="term" value="P:ribose phosphate metabolic process"/>
    <property type="evidence" value="ECO:0007669"/>
    <property type="project" value="TreeGrafter"/>
</dbReference>